<dbReference type="Gene3D" id="3.40.1170.60">
    <property type="match status" value="1"/>
</dbReference>
<evidence type="ECO:0000256" key="7">
    <source>
        <dbReference type="HAMAP-Rule" id="MF_01113"/>
    </source>
</evidence>
<keyword evidence="10" id="KW-1185">Reference proteome</keyword>
<keyword evidence="7 9" id="KW-0808">Transferase</keyword>
<keyword evidence="7" id="KW-0460">Magnesium</keyword>
<dbReference type="InterPro" id="IPR022880">
    <property type="entry name" value="DNApol_IV"/>
</dbReference>
<evidence type="ECO:0000313" key="10">
    <source>
        <dbReference type="Proteomes" id="UP001231124"/>
    </source>
</evidence>
<dbReference type="InterPro" id="IPR050116">
    <property type="entry name" value="DNA_polymerase-Y"/>
</dbReference>
<dbReference type="NCBIfam" id="NF002677">
    <property type="entry name" value="PRK02406.1"/>
    <property type="match status" value="1"/>
</dbReference>
<evidence type="ECO:0000256" key="6">
    <source>
        <dbReference type="ARBA" id="ARBA00049244"/>
    </source>
</evidence>
<feature type="site" description="Substrate discrimination" evidence="7">
    <location>
        <position position="19"/>
    </location>
</feature>
<evidence type="ECO:0000256" key="2">
    <source>
        <dbReference type="ARBA" id="ARBA00011245"/>
    </source>
</evidence>
<keyword evidence="3 7" id="KW-0515">Mutator protein</keyword>
<organism evidence="9 10">
    <name type="scientific">Methylobacterium aerolatum</name>
    <dbReference type="NCBI Taxonomy" id="418708"/>
    <lineage>
        <taxon>Bacteria</taxon>
        <taxon>Pseudomonadati</taxon>
        <taxon>Pseudomonadota</taxon>
        <taxon>Alphaproteobacteria</taxon>
        <taxon>Hyphomicrobiales</taxon>
        <taxon>Methylobacteriaceae</taxon>
        <taxon>Methylobacterium</taxon>
    </lineage>
</organism>
<dbReference type="Proteomes" id="UP001231124">
    <property type="component" value="Unassembled WGS sequence"/>
</dbReference>
<comment type="function">
    <text evidence="5 7">Poorly processive, error-prone DNA polymerase involved in untargeted mutagenesis. Copies undamaged DNA at stalled replication forks, which arise in vivo from mismatched or misaligned primer ends. These misaligned primers can be extended by PolIV. Exhibits no 3'-5' exonuclease (proofreading) activity. May be involved in translesional synthesis, in conjunction with the beta clamp from PolIII.</text>
</comment>
<dbReference type="Pfam" id="PF11799">
    <property type="entry name" value="IMS_C"/>
    <property type="match status" value="1"/>
</dbReference>
<dbReference type="Gene3D" id="3.30.70.270">
    <property type="match status" value="1"/>
</dbReference>
<dbReference type="InterPro" id="IPR043128">
    <property type="entry name" value="Rev_trsase/Diguanyl_cyclase"/>
</dbReference>
<dbReference type="InterPro" id="IPR036775">
    <property type="entry name" value="DNA_pol_Y-fam_lit_finger_sf"/>
</dbReference>
<comment type="caution">
    <text evidence="9">The sequence shown here is derived from an EMBL/GenBank/DDBJ whole genome shotgun (WGS) entry which is preliminary data.</text>
</comment>
<gene>
    <name evidence="7" type="primary">dinB</name>
    <name evidence="9" type="ORF">QO012_002399</name>
</gene>
<sequence length="360" mass="39040">MQAEDALRKIIHIDMDAFYASVEQRDDPALRGKPLAVGGSRERGVVMAASYEARPFGVRSAMPAATARRLCPDLVFVKPRFEAYRAVSEQIRAIFARHTEIIEPVALDEAYLDVTENLLGLPTATAVAKAIRAEILESTGLVASAGVSYNKFLAKVASDHRKPNALFVITPAMGPDFVAALPIGRFHGVGPVTEAKMKRLGIHTGADLRAWDLDRLTATFGSAASYYHAVARGIDGRPVRAHRIRKSIGAETTFSDDTAAYDVLAERLAPMIEKVWRSAEAKSMRGRTVTLKLKFSDFTLVTRARSLPAPVADRESLERIGLDLLRGLLPLRRTARLIGIALSGFAADEAGEPAQLGLGL</sequence>
<comment type="similarity">
    <text evidence="1 7">Belongs to the DNA polymerase type-Y family.</text>
</comment>
<dbReference type="PROSITE" id="PS50173">
    <property type="entry name" value="UMUC"/>
    <property type="match status" value="1"/>
</dbReference>
<comment type="subunit">
    <text evidence="2 7">Monomer.</text>
</comment>
<dbReference type="InterPro" id="IPR043502">
    <property type="entry name" value="DNA/RNA_pol_sf"/>
</dbReference>
<feature type="active site" evidence="7">
    <location>
        <position position="109"/>
    </location>
</feature>
<keyword evidence="7" id="KW-0234">DNA repair</keyword>
<keyword evidence="7" id="KW-0235">DNA replication</keyword>
<dbReference type="EMBL" id="JAUSVP010000006">
    <property type="protein sequence ID" value="MDQ0447894.1"/>
    <property type="molecule type" value="Genomic_DNA"/>
</dbReference>
<evidence type="ECO:0000256" key="4">
    <source>
        <dbReference type="ARBA" id="ARBA00022932"/>
    </source>
</evidence>
<dbReference type="InterPro" id="IPR001126">
    <property type="entry name" value="UmuC"/>
</dbReference>
<dbReference type="PANTHER" id="PTHR11076">
    <property type="entry name" value="DNA REPAIR POLYMERASE UMUC / TRANSFERASE FAMILY MEMBER"/>
    <property type="match status" value="1"/>
</dbReference>
<dbReference type="SUPFAM" id="SSF56672">
    <property type="entry name" value="DNA/RNA polymerases"/>
    <property type="match status" value="1"/>
</dbReference>
<keyword evidence="7" id="KW-0227">DNA damage</keyword>
<dbReference type="EC" id="2.7.7.7" evidence="7"/>
<evidence type="ECO:0000256" key="1">
    <source>
        <dbReference type="ARBA" id="ARBA00010945"/>
    </source>
</evidence>
<feature type="domain" description="UmuC" evidence="8">
    <location>
        <begin position="10"/>
        <end position="190"/>
    </location>
</feature>
<evidence type="ECO:0000259" key="8">
    <source>
        <dbReference type="PROSITE" id="PS50173"/>
    </source>
</evidence>
<name>A0ABU0HZV9_9HYPH</name>
<dbReference type="RefSeq" id="WP_238202221.1">
    <property type="nucleotide sequence ID" value="NZ_BPQE01000009.1"/>
</dbReference>
<dbReference type="InterPro" id="IPR024728">
    <property type="entry name" value="PolY_HhH_motif"/>
</dbReference>
<keyword evidence="7" id="KW-0963">Cytoplasm</keyword>
<evidence type="ECO:0000256" key="3">
    <source>
        <dbReference type="ARBA" id="ARBA00022457"/>
    </source>
</evidence>
<proteinExistence type="inferred from homology"/>
<reference evidence="9 10" key="1">
    <citation type="submission" date="2023-07" db="EMBL/GenBank/DDBJ databases">
        <title>Genomic Encyclopedia of Type Strains, Phase IV (KMG-IV): sequencing the most valuable type-strain genomes for metagenomic binning, comparative biology and taxonomic classification.</title>
        <authorList>
            <person name="Goeker M."/>
        </authorList>
    </citation>
    <scope>NUCLEOTIDE SEQUENCE [LARGE SCALE GENOMIC DNA]</scope>
    <source>
        <strain evidence="9 10">DSM 19013</strain>
    </source>
</reference>
<dbReference type="CDD" id="cd03586">
    <property type="entry name" value="PolY_Pol_IV_kappa"/>
    <property type="match status" value="1"/>
</dbReference>
<dbReference type="Pfam" id="PF11798">
    <property type="entry name" value="IMS_HHH"/>
    <property type="match status" value="1"/>
</dbReference>
<dbReference type="Gene3D" id="1.10.150.20">
    <property type="entry name" value="5' to 3' exonuclease, C-terminal subdomain"/>
    <property type="match status" value="1"/>
</dbReference>
<feature type="binding site" evidence="7">
    <location>
        <position position="14"/>
    </location>
    <ligand>
        <name>Mg(2+)</name>
        <dbReference type="ChEBI" id="CHEBI:18420"/>
    </ligand>
</feature>
<protein>
    <recommendedName>
        <fullName evidence="7">DNA polymerase IV</fullName>
        <shortName evidence="7">Pol IV</shortName>
        <ecNumber evidence="7">2.7.7.7</ecNumber>
    </recommendedName>
</protein>
<keyword evidence="7 9" id="KW-0548">Nucleotidyltransferase</keyword>
<dbReference type="Pfam" id="PF00817">
    <property type="entry name" value="IMS"/>
    <property type="match status" value="1"/>
</dbReference>
<dbReference type="InterPro" id="IPR017961">
    <property type="entry name" value="DNA_pol_Y-fam_little_finger"/>
</dbReference>
<evidence type="ECO:0000256" key="5">
    <source>
        <dbReference type="ARBA" id="ARBA00025589"/>
    </source>
</evidence>
<dbReference type="Gene3D" id="3.30.1490.100">
    <property type="entry name" value="DNA polymerase, Y-family, little finger domain"/>
    <property type="match status" value="1"/>
</dbReference>
<keyword evidence="7" id="KW-0479">Metal-binding</keyword>
<comment type="cofactor">
    <cofactor evidence="7">
        <name>Mg(2+)</name>
        <dbReference type="ChEBI" id="CHEBI:18420"/>
    </cofactor>
    <text evidence="7">Binds 2 magnesium ions per subunit.</text>
</comment>
<evidence type="ECO:0000313" key="9">
    <source>
        <dbReference type="EMBL" id="MDQ0447894.1"/>
    </source>
</evidence>
<accession>A0ABU0HZV9</accession>
<dbReference type="SUPFAM" id="SSF100879">
    <property type="entry name" value="Lesion bypass DNA polymerase (Y-family), little finger domain"/>
    <property type="match status" value="1"/>
</dbReference>
<dbReference type="GO" id="GO:0003887">
    <property type="term" value="F:DNA-directed DNA polymerase activity"/>
    <property type="evidence" value="ECO:0007669"/>
    <property type="project" value="UniProtKB-EC"/>
</dbReference>
<dbReference type="HAMAP" id="MF_01113">
    <property type="entry name" value="DNApol_IV"/>
    <property type="match status" value="1"/>
</dbReference>
<keyword evidence="7" id="KW-0238">DNA-binding</keyword>
<feature type="binding site" evidence="7">
    <location>
        <position position="108"/>
    </location>
    <ligand>
        <name>Mg(2+)</name>
        <dbReference type="ChEBI" id="CHEBI:18420"/>
    </ligand>
</feature>
<comment type="catalytic activity">
    <reaction evidence="6 7">
        <text>DNA(n) + a 2'-deoxyribonucleoside 5'-triphosphate = DNA(n+1) + diphosphate</text>
        <dbReference type="Rhea" id="RHEA:22508"/>
        <dbReference type="Rhea" id="RHEA-COMP:17339"/>
        <dbReference type="Rhea" id="RHEA-COMP:17340"/>
        <dbReference type="ChEBI" id="CHEBI:33019"/>
        <dbReference type="ChEBI" id="CHEBI:61560"/>
        <dbReference type="ChEBI" id="CHEBI:173112"/>
        <dbReference type="EC" id="2.7.7.7"/>
    </reaction>
</comment>
<keyword evidence="4 7" id="KW-0239">DNA-directed DNA polymerase</keyword>
<comment type="subcellular location">
    <subcellularLocation>
        <location evidence="7">Cytoplasm</location>
    </subcellularLocation>
</comment>
<dbReference type="PANTHER" id="PTHR11076:SF33">
    <property type="entry name" value="DNA POLYMERASE KAPPA"/>
    <property type="match status" value="1"/>
</dbReference>